<protein>
    <submittedName>
        <fullName evidence="1">Uncharacterized protein</fullName>
    </submittedName>
</protein>
<gene>
    <name evidence="1" type="ORF">PIB30_116312</name>
</gene>
<name>A0ABU6Z234_9FABA</name>
<sequence length="59" mass="6747">MSADHAQLDSNLIRDFILPIIKRNPSVGIPVLQSSVQQSYHFLPSYRKVWIAKQKAIAR</sequence>
<reference evidence="1 2" key="1">
    <citation type="journal article" date="2023" name="Plants (Basel)">
        <title>Bridging the Gap: Combining Genomics and Transcriptomics Approaches to Understand Stylosanthes scabra, an Orphan Legume from the Brazilian Caatinga.</title>
        <authorList>
            <person name="Ferreira-Neto J.R.C."/>
            <person name="da Silva M.D."/>
            <person name="Binneck E."/>
            <person name="de Melo N.F."/>
            <person name="da Silva R.H."/>
            <person name="de Melo A.L.T.M."/>
            <person name="Pandolfi V."/>
            <person name="Bustamante F.O."/>
            <person name="Brasileiro-Vidal A.C."/>
            <person name="Benko-Iseppon A.M."/>
        </authorList>
    </citation>
    <scope>NUCLEOTIDE SEQUENCE [LARGE SCALE GENOMIC DNA]</scope>
    <source>
        <tissue evidence="1">Leaves</tissue>
    </source>
</reference>
<proteinExistence type="predicted"/>
<evidence type="ECO:0000313" key="2">
    <source>
        <dbReference type="Proteomes" id="UP001341840"/>
    </source>
</evidence>
<evidence type="ECO:0000313" key="1">
    <source>
        <dbReference type="EMBL" id="MED6215669.1"/>
    </source>
</evidence>
<keyword evidence="2" id="KW-1185">Reference proteome</keyword>
<dbReference type="Proteomes" id="UP001341840">
    <property type="component" value="Unassembled WGS sequence"/>
</dbReference>
<accession>A0ABU6Z234</accession>
<feature type="non-terminal residue" evidence="1">
    <location>
        <position position="59"/>
    </location>
</feature>
<comment type="caution">
    <text evidence="1">The sequence shown here is derived from an EMBL/GenBank/DDBJ whole genome shotgun (WGS) entry which is preliminary data.</text>
</comment>
<organism evidence="1 2">
    <name type="scientific">Stylosanthes scabra</name>
    <dbReference type="NCBI Taxonomy" id="79078"/>
    <lineage>
        <taxon>Eukaryota</taxon>
        <taxon>Viridiplantae</taxon>
        <taxon>Streptophyta</taxon>
        <taxon>Embryophyta</taxon>
        <taxon>Tracheophyta</taxon>
        <taxon>Spermatophyta</taxon>
        <taxon>Magnoliopsida</taxon>
        <taxon>eudicotyledons</taxon>
        <taxon>Gunneridae</taxon>
        <taxon>Pentapetalae</taxon>
        <taxon>rosids</taxon>
        <taxon>fabids</taxon>
        <taxon>Fabales</taxon>
        <taxon>Fabaceae</taxon>
        <taxon>Papilionoideae</taxon>
        <taxon>50 kb inversion clade</taxon>
        <taxon>dalbergioids sensu lato</taxon>
        <taxon>Dalbergieae</taxon>
        <taxon>Pterocarpus clade</taxon>
        <taxon>Stylosanthes</taxon>
    </lineage>
</organism>
<dbReference type="EMBL" id="JASCZI010263860">
    <property type="protein sequence ID" value="MED6215669.1"/>
    <property type="molecule type" value="Genomic_DNA"/>
</dbReference>